<dbReference type="InterPro" id="IPR011042">
    <property type="entry name" value="6-blade_b-propeller_TolB-like"/>
</dbReference>
<dbReference type="AlphaFoldDB" id="A0A2R5EPM3"/>
<dbReference type="Gene3D" id="2.120.10.30">
    <property type="entry name" value="TolB, C-terminal domain"/>
    <property type="match status" value="2"/>
</dbReference>
<sequence length="685" mass="77419">MSLIRNGFGHLKVKVIALLCLLCLLFPSLISAGPPYRTVYIDHSVGGMQYYVQPIYLPEKVIDGNEMAVPLSTPSDLFVTGNGDVYVADTGNNRIVQFNEQGQYIRSIGDEEGLVTLNQPEGVFVAEDGAIYAANTAAGNIVKFNAEGQVEQTYDKPPSNVLGDDYHFLPTKVVVDARGVMYVVVKDTHQGLLRMNPEGEFTGFFGANKTKLTWLDQLKRSILSKEMLAKEIAKRPNSIQNVTLTGDGFLFTTSTGKTNDGQIKKLNAGGFDAFQNKPFFEYDLVDTAYDSQGFLYGMDRVSGNIAIYDPTGDLLFYLGGADKNARQLGMVSFASSLAVNANNDIWVADSGTNLIHIFKRTSFGDTFLNAAHYYYEGDYAKSKPYWEEVIRHNGMLNISFNGLGKIALHDRDYELAIDYFKQSYDAEGYSDAFWSLRYEWLQRYFFISLVALIVLIGGLIFLFKRARAFVRSRTWHPKVKQYGSELGDAFYLIFHPYNGFYRLKERNISWFVIILIVLLAIGVHIWSIFGSGFIAHPFNLAWFNVRLSLLMLIAPWLTWIIANYLVSSVKGGEGRFREVLQASTFAIVPFIVMTIPATLLSNVLVLEEWIVIDLIHQLKWLWIILLLFVMTQVIHNFDFLESFKNAGITLFTIGVMWIFIIIFVALSGNLLDFFNQVYREVINYG</sequence>
<dbReference type="EMBL" id="BDQX01000171">
    <property type="protein sequence ID" value="GBG08527.1"/>
    <property type="molecule type" value="Genomic_DNA"/>
</dbReference>
<evidence type="ECO:0000256" key="7">
    <source>
        <dbReference type="SAM" id="Phobius"/>
    </source>
</evidence>
<feature type="transmembrane region" description="Helical" evidence="7">
    <location>
        <begin position="579"/>
        <end position="600"/>
    </location>
</feature>
<dbReference type="Pfam" id="PF04893">
    <property type="entry name" value="Yip1"/>
    <property type="match status" value="1"/>
</dbReference>
<dbReference type="SUPFAM" id="SSF48452">
    <property type="entry name" value="TPR-like"/>
    <property type="match status" value="1"/>
</dbReference>
<dbReference type="Pfam" id="PF01436">
    <property type="entry name" value="NHL"/>
    <property type="match status" value="2"/>
</dbReference>
<evidence type="ECO:0000256" key="4">
    <source>
        <dbReference type="ARBA" id="ARBA00022989"/>
    </source>
</evidence>
<reference evidence="9 10" key="1">
    <citation type="submission" date="2017-08" db="EMBL/GenBank/DDBJ databases">
        <title>Substantial Increase in Enzyme Production by Combined Drug-Resistance Mutations in Paenibacillus agaridevorans.</title>
        <authorList>
            <person name="Tanaka Y."/>
            <person name="Funane K."/>
            <person name="Hosaka T."/>
            <person name="Shiwa Y."/>
            <person name="Fujita N."/>
            <person name="Miyazaki T."/>
            <person name="Yoshikawa H."/>
            <person name="Murakami K."/>
            <person name="Kasahara K."/>
            <person name="Inaoka T."/>
            <person name="Hiraga Y."/>
            <person name="Ochi K."/>
        </authorList>
    </citation>
    <scope>NUCLEOTIDE SEQUENCE [LARGE SCALE GENOMIC DNA]</scope>
    <source>
        <strain evidence="9 10">T-3040</strain>
    </source>
</reference>
<comment type="subcellular location">
    <subcellularLocation>
        <location evidence="1">Membrane</location>
        <topology evidence="1">Multi-pass membrane protein</topology>
    </subcellularLocation>
</comment>
<dbReference type="PANTHER" id="PTHR24104:SF25">
    <property type="entry name" value="PROTEIN LIN-41"/>
    <property type="match status" value="1"/>
</dbReference>
<dbReference type="CDD" id="cd05819">
    <property type="entry name" value="NHL"/>
    <property type="match status" value="1"/>
</dbReference>
<feature type="domain" description="Yip1" evidence="8">
    <location>
        <begin position="491"/>
        <end position="659"/>
    </location>
</feature>
<feature type="transmembrane region" description="Helical" evidence="7">
    <location>
        <begin position="508"/>
        <end position="529"/>
    </location>
</feature>
<keyword evidence="4 7" id="KW-1133">Transmembrane helix</keyword>
<dbReference type="Proteomes" id="UP000245202">
    <property type="component" value="Unassembled WGS sequence"/>
</dbReference>
<gene>
    <name evidence="9" type="ORF">PAT3040_03114</name>
</gene>
<dbReference type="GO" id="GO:0008270">
    <property type="term" value="F:zinc ion binding"/>
    <property type="evidence" value="ECO:0007669"/>
    <property type="project" value="UniProtKB-KW"/>
</dbReference>
<keyword evidence="10" id="KW-1185">Reference proteome</keyword>
<dbReference type="InterPro" id="IPR001258">
    <property type="entry name" value="NHL_repeat"/>
</dbReference>
<comment type="caution">
    <text evidence="9">The sequence shown here is derived from an EMBL/GenBank/DDBJ whole genome shotgun (WGS) entry which is preliminary data.</text>
</comment>
<dbReference type="RefSeq" id="WP_108993466.1">
    <property type="nucleotide sequence ID" value="NZ_BDQX01000171.1"/>
</dbReference>
<evidence type="ECO:0000256" key="2">
    <source>
        <dbReference type="ARBA" id="ARBA00022692"/>
    </source>
</evidence>
<protein>
    <recommendedName>
        <fullName evidence="8">Yip1 domain-containing protein</fullName>
    </recommendedName>
</protein>
<dbReference type="PANTHER" id="PTHR24104">
    <property type="entry name" value="E3 UBIQUITIN-PROTEIN LIGASE NHLRC1-RELATED"/>
    <property type="match status" value="1"/>
</dbReference>
<dbReference type="InterPro" id="IPR050952">
    <property type="entry name" value="TRIM-NHL_E3_ligases"/>
</dbReference>
<feature type="transmembrane region" description="Helical" evidence="7">
    <location>
        <begin position="647"/>
        <end position="666"/>
    </location>
</feature>
<proteinExistence type="predicted"/>
<feature type="transmembrane region" description="Helical" evidence="7">
    <location>
        <begin position="620"/>
        <end position="640"/>
    </location>
</feature>
<feature type="repeat" description="NHL" evidence="6">
    <location>
        <begin position="70"/>
        <end position="101"/>
    </location>
</feature>
<dbReference type="GO" id="GO:0016020">
    <property type="term" value="C:membrane"/>
    <property type="evidence" value="ECO:0007669"/>
    <property type="project" value="UniProtKB-SubCell"/>
</dbReference>
<evidence type="ECO:0000313" key="10">
    <source>
        <dbReference type="Proteomes" id="UP000245202"/>
    </source>
</evidence>
<keyword evidence="2 7" id="KW-0812">Transmembrane</keyword>
<keyword evidence="5 7" id="KW-0472">Membrane</keyword>
<evidence type="ECO:0000259" key="8">
    <source>
        <dbReference type="Pfam" id="PF04893"/>
    </source>
</evidence>
<organism evidence="9 10">
    <name type="scientific">Paenibacillus agaridevorans</name>
    <dbReference type="NCBI Taxonomy" id="171404"/>
    <lineage>
        <taxon>Bacteria</taxon>
        <taxon>Bacillati</taxon>
        <taxon>Bacillota</taxon>
        <taxon>Bacilli</taxon>
        <taxon>Bacillales</taxon>
        <taxon>Paenibacillaceae</taxon>
        <taxon>Paenibacillus</taxon>
    </lineage>
</organism>
<dbReference type="InterPro" id="IPR006977">
    <property type="entry name" value="Yip1_dom"/>
</dbReference>
<evidence type="ECO:0000256" key="3">
    <source>
        <dbReference type="ARBA" id="ARBA00022737"/>
    </source>
</evidence>
<accession>A0A2R5EPM3</accession>
<evidence type="ECO:0000313" key="9">
    <source>
        <dbReference type="EMBL" id="GBG08527.1"/>
    </source>
</evidence>
<evidence type="ECO:0000256" key="1">
    <source>
        <dbReference type="ARBA" id="ARBA00004141"/>
    </source>
</evidence>
<dbReference type="InterPro" id="IPR011990">
    <property type="entry name" value="TPR-like_helical_dom_sf"/>
</dbReference>
<name>A0A2R5EPM3_9BACL</name>
<keyword evidence="3" id="KW-0677">Repeat</keyword>
<feature type="transmembrane region" description="Helical" evidence="7">
    <location>
        <begin position="444"/>
        <end position="463"/>
    </location>
</feature>
<dbReference type="PROSITE" id="PS51125">
    <property type="entry name" value="NHL"/>
    <property type="match status" value="1"/>
</dbReference>
<evidence type="ECO:0000256" key="6">
    <source>
        <dbReference type="PROSITE-ProRule" id="PRU00504"/>
    </source>
</evidence>
<dbReference type="SUPFAM" id="SSF101898">
    <property type="entry name" value="NHL repeat"/>
    <property type="match status" value="1"/>
</dbReference>
<evidence type="ECO:0000256" key="5">
    <source>
        <dbReference type="ARBA" id="ARBA00023136"/>
    </source>
</evidence>
<feature type="transmembrane region" description="Helical" evidence="7">
    <location>
        <begin position="549"/>
        <end position="567"/>
    </location>
</feature>